<evidence type="ECO:0008006" key="3">
    <source>
        <dbReference type="Google" id="ProtNLM"/>
    </source>
</evidence>
<dbReference type="Proteomes" id="UP000604661">
    <property type="component" value="Unassembled WGS sequence"/>
</dbReference>
<gene>
    <name evidence="1" type="ORF">H6G95_10575</name>
</gene>
<evidence type="ECO:0000313" key="2">
    <source>
        <dbReference type="Proteomes" id="UP000604661"/>
    </source>
</evidence>
<keyword evidence="2" id="KW-1185">Reference proteome</keyword>
<name>A0ABR8EV91_NOSLI</name>
<protein>
    <recommendedName>
        <fullName evidence="3">Secreted protein</fullName>
    </recommendedName>
</protein>
<organism evidence="1 2">
    <name type="scientific">Nostoc linckia FACHB-391</name>
    <dbReference type="NCBI Taxonomy" id="2692906"/>
    <lineage>
        <taxon>Bacteria</taxon>
        <taxon>Bacillati</taxon>
        <taxon>Cyanobacteriota</taxon>
        <taxon>Cyanophyceae</taxon>
        <taxon>Nostocales</taxon>
        <taxon>Nostocaceae</taxon>
        <taxon>Nostoc</taxon>
    </lineage>
</organism>
<evidence type="ECO:0000313" key="1">
    <source>
        <dbReference type="EMBL" id="MBD2561053.1"/>
    </source>
</evidence>
<proteinExistence type="predicted"/>
<comment type="caution">
    <text evidence="1">The sequence shown here is derived from an EMBL/GenBank/DDBJ whole genome shotgun (WGS) entry which is preliminary data.</text>
</comment>
<reference evidence="1 2" key="1">
    <citation type="journal article" date="2020" name="ISME J.">
        <title>Comparative genomics reveals insights into cyanobacterial evolution and habitat adaptation.</title>
        <authorList>
            <person name="Chen M.Y."/>
            <person name="Teng W.K."/>
            <person name="Zhao L."/>
            <person name="Hu C.X."/>
            <person name="Zhou Y.K."/>
            <person name="Han B.P."/>
            <person name="Song L.R."/>
            <person name="Shu W.S."/>
        </authorList>
    </citation>
    <scope>NUCLEOTIDE SEQUENCE [LARGE SCALE GENOMIC DNA]</scope>
    <source>
        <strain evidence="1 2">FACHB-391</strain>
    </source>
</reference>
<accession>A0ABR8EV91</accession>
<dbReference type="EMBL" id="JACJTE010000008">
    <property type="protein sequence ID" value="MBD2561053.1"/>
    <property type="molecule type" value="Genomic_DNA"/>
</dbReference>
<sequence>MTTINKIYLQVLVQLLRRENLICSFIWIFQPAMSAVCSIRRCSQEVKQDFASKHRLHNTKTDYESNYTAPKQTVIGIRH</sequence>